<gene>
    <name evidence="6" type="ORF">CYNAS_LOCUS14567</name>
</gene>
<dbReference type="GO" id="GO:0008970">
    <property type="term" value="F:phospholipase A1 activity"/>
    <property type="evidence" value="ECO:0007669"/>
    <property type="project" value="TreeGrafter"/>
</dbReference>
<evidence type="ECO:0000313" key="6">
    <source>
        <dbReference type="EMBL" id="CAJ0602584.1"/>
    </source>
</evidence>
<dbReference type="PANTHER" id="PTHR13943">
    <property type="entry name" value="HRAS-LIKE SUPPRESSOR - RELATED"/>
    <property type="match status" value="1"/>
</dbReference>
<evidence type="ECO:0000259" key="5">
    <source>
        <dbReference type="PROSITE" id="PS51934"/>
    </source>
</evidence>
<evidence type="ECO:0000313" key="7">
    <source>
        <dbReference type="Proteomes" id="UP001176961"/>
    </source>
</evidence>
<dbReference type="Pfam" id="PF04970">
    <property type="entry name" value="LRAT"/>
    <property type="match status" value="1"/>
</dbReference>
<dbReference type="InterPro" id="IPR051496">
    <property type="entry name" value="H-rev107_PLA/AT"/>
</dbReference>
<dbReference type="Gene3D" id="3.90.1720.10">
    <property type="entry name" value="endopeptidase domain like (from Nostoc punctiforme)"/>
    <property type="match status" value="1"/>
</dbReference>
<keyword evidence="4" id="KW-0443">Lipid metabolism</keyword>
<dbReference type="EMBL" id="CATQJL010000305">
    <property type="protein sequence ID" value="CAJ0602584.1"/>
    <property type="molecule type" value="Genomic_DNA"/>
</dbReference>
<comment type="caution">
    <text evidence="6">The sequence shown here is derived from an EMBL/GenBank/DDBJ whole genome shotgun (WGS) entry which is preliminary data.</text>
</comment>
<feature type="domain" description="LRAT" evidence="5">
    <location>
        <begin position="35"/>
        <end position="165"/>
    </location>
</feature>
<name>A0AA36M7W3_CYLNA</name>
<dbReference type="PROSITE" id="PS51934">
    <property type="entry name" value="LRAT"/>
    <property type="match status" value="1"/>
</dbReference>
<dbReference type="AlphaFoldDB" id="A0AA36M7W3"/>
<comment type="similarity">
    <text evidence="1">Belongs to the H-rev107 family.</text>
</comment>
<keyword evidence="3" id="KW-0378">Hydrolase</keyword>
<reference evidence="6" key="1">
    <citation type="submission" date="2023-07" db="EMBL/GenBank/DDBJ databases">
        <authorList>
            <consortium name="CYATHOMIX"/>
        </authorList>
    </citation>
    <scope>NUCLEOTIDE SEQUENCE</scope>
    <source>
        <strain evidence="6">N/A</strain>
    </source>
</reference>
<proteinExistence type="inferred from homology"/>
<dbReference type="InterPro" id="IPR007053">
    <property type="entry name" value="LRAT_dom"/>
</dbReference>
<evidence type="ECO:0000256" key="2">
    <source>
        <dbReference type="ARBA" id="ARBA00022679"/>
    </source>
</evidence>
<keyword evidence="2" id="KW-0808">Transferase</keyword>
<dbReference type="Proteomes" id="UP001176961">
    <property type="component" value="Unassembled WGS sequence"/>
</dbReference>
<dbReference type="PANTHER" id="PTHR13943:SF77">
    <property type="entry name" value="LRAT DOMAIN-CONTAINING PROTEIN"/>
    <property type="match status" value="1"/>
</dbReference>
<dbReference type="GO" id="GO:0004623">
    <property type="term" value="F:phospholipase A2 activity"/>
    <property type="evidence" value="ECO:0007669"/>
    <property type="project" value="TreeGrafter"/>
</dbReference>
<evidence type="ECO:0000256" key="1">
    <source>
        <dbReference type="ARBA" id="ARBA00007824"/>
    </source>
</evidence>
<protein>
    <recommendedName>
        <fullName evidence="5">LRAT domain-containing protein</fullName>
    </recommendedName>
</protein>
<dbReference type="GO" id="GO:0016410">
    <property type="term" value="F:N-acyltransferase activity"/>
    <property type="evidence" value="ECO:0007669"/>
    <property type="project" value="TreeGrafter"/>
</dbReference>
<dbReference type="GO" id="GO:0005737">
    <property type="term" value="C:cytoplasm"/>
    <property type="evidence" value="ECO:0007669"/>
    <property type="project" value="TreeGrafter"/>
</dbReference>
<dbReference type="GO" id="GO:0070292">
    <property type="term" value="P:N-acylphosphatidylethanolamine metabolic process"/>
    <property type="evidence" value="ECO:0007669"/>
    <property type="project" value="TreeGrafter"/>
</dbReference>
<sequence>MTAAGQLVSEWMLPEKVVKLLQRGDLLEFRRVAPIGGAPRNIYEHWAVYIGQFDNEPLVIHLSGNGEDFAASSGIGGGGLFSLSGSSNILKSGKAEVRCDPLFDVAGRSLVRINNGRDANHRPFPPTIVVDRALLQLGARNYNLFLNNCEHFVNWCRYGIKISSQNLKAISIKCVLLELALTAVGASPVLALCSALVYRFIAVPVSNAVNRFFGTNLCVS</sequence>
<evidence type="ECO:0000256" key="4">
    <source>
        <dbReference type="ARBA" id="ARBA00023098"/>
    </source>
</evidence>
<organism evidence="6 7">
    <name type="scientific">Cylicocyclus nassatus</name>
    <name type="common">Nematode worm</name>
    <dbReference type="NCBI Taxonomy" id="53992"/>
    <lineage>
        <taxon>Eukaryota</taxon>
        <taxon>Metazoa</taxon>
        <taxon>Ecdysozoa</taxon>
        <taxon>Nematoda</taxon>
        <taxon>Chromadorea</taxon>
        <taxon>Rhabditida</taxon>
        <taxon>Rhabditina</taxon>
        <taxon>Rhabditomorpha</taxon>
        <taxon>Strongyloidea</taxon>
        <taxon>Strongylidae</taxon>
        <taxon>Cylicocyclus</taxon>
    </lineage>
</organism>
<accession>A0AA36M7W3</accession>
<keyword evidence="7" id="KW-1185">Reference proteome</keyword>
<evidence type="ECO:0000256" key="3">
    <source>
        <dbReference type="ARBA" id="ARBA00022801"/>
    </source>
</evidence>